<dbReference type="Proteomes" id="UP001152888">
    <property type="component" value="Unassembled WGS sequence"/>
</dbReference>
<dbReference type="EMBL" id="CAKOFQ010006758">
    <property type="protein sequence ID" value="CAH1968952.1"/>
    <property type="molecule type" value="Genomic_DNA"/>
</dbReference>
<protein>
    <recommendedName>
        <fullName evidence="3">Enkurin</fullName>
    </recommendedName>
</protein>
<dbReference type="OrthoDB" id="304622at2759"/>
<accession>A0A9P0K814</accession>
<dbReference type="AlphaFoldDB" id="A0A9P0K814"/>
<evidence type="ECO:0000313" key="1">
    <source>
        <dbReference type="EMBL" id="CAH1968952.1"/>
    </source>
</evidence>
<name>A0A9P0K814_ACAOB</name>
<evidence type="ECO:0008006" key="3">
    <source>
        <dbReference type="Google" id="ProtNLM"/>
    </source>
</evidence>
<dbReference type="InterPro" id="IPR052102">
    <property type="entry name" value="Enkurin_domain-protein"/>
</dbReference>
<proteinExistence type="predicted"/>
<dbReference type="PANTHER" id="PTHR21490:SF0">
    <property type="entry name" value="ENKURIN"/>
    <property type="match status" value="1"/>
</dbReference>
<dbReference type="GO" id="GO:0001669">
    <property type="term" value="C:acrosomal vesicle"/>
    <property type="evidence" value="ECO:0007669"/>
    <property type="project" value="TreeGrafter"/>
</dbReference>
<sequence>MSVILMTNHDENIYNITKTQDLKKMMAPAYKSKFRDKHRQIKQYKQCVKLHDTMGVSEEEPPDPTNYLKKHTGKPSYTICQPIKEPKLCRFRLKDPLPDLKNLEGPTDHPPKNFVVENIKAAKSMKAKDPDPRTVIDNRGRSIEMHKAGLEPVYIKAKKFGRTPKYLERFMAIREAEYQKKKDSTGVQQPLCRYITRDQREKLLNVSFNFPLKMLNYYLRHKHVTHLVATKSNCTWIVLRFDTERPNTAKAEIYQFSC</sequence>
<reference evidence="1" key="1">
    <citation type="submission" date="2022-03" db="EMBL/GenBank/DDBJ databases">
        <authorList>
            <person name="Sayadi A."/>
        </authorList>
    </citation>
    <scope>NUCLEOTIDE SEQUENCE</scope>
</reference>
<comment type="caution">
    <text evidence="1">The sequence shown here is derived from an EMBL/GenBank/DDBJ whole genome shotgun (WGS) entry which is preliminary data.</text>
</comment>
<organism evidence="1 2">
    <name type="scientific">Acanthoscelides obtectus</name>
    <name type="common">Bean weevil</name>
    <name type="synonym">Bruchus obtectus</name>
    <dbReference type="NCBI Taxonomy" id="200917"/>
    <lineage>
        <taxon>Eukaryota</taxon>
        <taxon>Metazoa</taxon>
        <taxon>Ecdysozoa</taxon>
        <taxon>Arthropoda</taxon>
        <taxon>Hexapoda</taxon>
        <taxon>Insecta</taxon>
        <taxon>Pterygota</taxon>
        <taxon>Neoptera</taxon>
        <taxon>Endopterygota</taxon>
        <taxon>Coleoptera</taxon>
        <taxon>Polyphaga</taxon>
        <taxon>Cucujiformia</taxon>
        <taxon>Chrysomeloidea</taxon>
        <taxon>Chrysomelidae</taxon>
        <taxon>Bruchinae</taxon>
        <taxon>Bruchini</taxon>
        <taxon>Acanthoscelides</taxon>
    </lineage>
</organism>
<dbReference type="GO" id="GO:0005516">
    <property type="term" value="F:calmodulin binding"/>
    <property type="evidence" value="ECO:0007669"/>
    <property type="project" value="TreeGrafter"/>
</dbReference>
<keyword evidence="2" id="KW-1185">Reference proteome</keyword>
<dbReference type="GO" id="GO:0005879">
    <property type="term" value="C:axonemal microtubule"/>
    <property type="evidence" value="ECO:0007669"/>
    <property type="project" value="TreeGrafter"/>
</dbReference>
<evidence type="ECO:0000313" key="2">
    <source>
        <dbReference type="Proteomes" id="UP001152888"/>
    </source>
</evidence>
<gene>
    <name evidence="1" type="ORF">ACAOBT_LOCUS8151</name>
</gene>
<dbReference type="PANTHER" id="PTHR21490">
    <property type="entry name" value="ENKURIN-RELATED"/>
    <property type="match status" value="1"/>
</dbReference>